<proteinExistence type="predicted"/>
<name>A0A3B0U3M3_9ZZZZ</name>
<dbReference type="Pfam" id="PF04542">
    <property type="entry name" value="Sigma70_r2"/>
    <property type="match status" value="1"/>
</dbReference>
<dbReference type="InterPro" id="IPR007627">
    <property type="entry name" value="RNA_pol_sigma70_r2"/>
</dbReference>
<dbReference type="InterPro" id="IPR013325">
    <property type="entry name" value="RNA_pol_sigma_r2"/>
</dbReference>
<reference evidence="2" key="1">
    <citation type="submission" date="2018-06" db="EMBL/GenBank/DDBJ databases">
        <authorList>
            <person name="Zhirakovskaya E."/>
        </authorList>
    </citation>
    <scope>NUCLEOTIDE SEQUENCE</scope>
</reference>
<dbReference type="AlphaFoldDB" id="A0A3B0U3M3"/>
<accession>A0A3B0U3M3</accession>
<dbReference type="SUPFAM" id="SSF88946">
    <property type="entry name" value="Sigma2 domain of RNA polymerase sigma factors"/>
    <property type="match status" value="1"/>
</dbReference>
<feature type="domain" description="RNA polymerase sigma-70 region 2" evidence="1">
    <location>
        <begin position="27"/>
        <end position="84"/>
    </location>
</feature>
<sequence length="87" mass="10575">MNKKEYELLKKLRGNDKDSYRELFFLYYQPLLAFAKKFVDEESAKDFIQDCFFNLWNDRKKINITTSIPAYLFTIIKNRCYKSLNLI</sequence>
<evidence type="ECO:0000259" key="1">
    <source>
        <dbReference type="Pfam" id="PF04542"/>
    </source>
</evidence>
<evidence type="ECO:0000313" key="2">
    <source>
        <dbReference type="EMBL" id="VAW21182.1"/>
    </source>
</evidence>
<dbReference type="Gene3D" id="1.10.1740.10">
    <property type="match status" value="1"/>
</dbReference>
<dbReference type="EMBL" id="UOEP01000137">
    <property type="protein sequence ID" value="VAW21182.1"/>
    <property type="molecule type" value="Genomic_DNA"/>
</dbReference>
<protein>
    <recommendedName>
        <fullName evidence="1">RNA polymerase sigma-70 region 2 domain-containing protein</fullName>
    </recommendedName>
</protein>
<organism evidence="2">
    <name type="scientific">hydrothermal vent metagenome</name>
    <dbReference type="NCBI Taxonomy" id="652676"/>
    <lineage>
        <taxon>unclassified sequences</taxon>
        <taxon>metagenomes</taxon>
        <taxon>ecological metagenomes</taxon>
    </lineage>
</organism>
<dbReference type="GO" id="GO:0003700">
    <property type="term" value="F:DNA-binding transcription factor activity"/>
    <property type="evidence" value="ECO:0007669"/>
    <property type="project" value="InterPro"/>
</dbReference>
<gene>
    <name evidence="2" type="ORF">MNBD_BACTEROID01-2496</name>
</gene>
<dbReference type="GO" id="GO:0006352">
    <property type="term" value="P:DNA-templated transcription initiation"/>
    <property type="evidence" value="ECO:0007669"/>
    <property type="project" value="InterPro"/>
</dbReference>